<comment type="subcellular location">
    <subcellularLocation>
        <location evidence="2">Cytoplasm</location>
    </subcellularLocation>
    <subcellularLocation>
        <location evidence="1">Endoplasmic reticulum</location>
    </subcellularLocation>
</comment>
<comment type="similarity">
    <text evidence="3">Belongs to the SRP72 family.</text>
</comment>
<evidence type="ECO:0000256" key="2">
    <source>
        <dbReference type="ARBA" id="ARBA00004496"/>
    </source>
</evidence>
<keyword evidence="8" id="KW-0687">Ribonucleoprotein</keyword>
<organism evidence="11 12">
    <name type="scientific">Hymenolepis diminuta</name>
    <name type="common">Rat tapeworm</name>
    <dbReference type="NCBI Taxonomy" id="6216"/>
    <lineage>
        <taxon>Eukaryota</taxon>
        <taxon>Metazoa</taxon>
        <taxon>Spiralia</taxon>
        <taxon>Lophotrochozoa</taxon>
        <taxon>Platyhelminthes</taxon>
        <taxon>Cestoda</taxon>
        <taxon>Eucestoda</taxon>
        <taxon>Cyclophyllidea</taxon>
        <taxon>Hymenolepididae</taxon>
        <taxon>Hymenolepis</taxon>
    </lineage>
</organism>
<dbReference type="Pfam" id="PF08492">
    <property type="entry name" value="SRP72"/>
    <property type="match status" value="1"/>
</dbReference>
<dbReference type="GO" id="GO:0005786">
    <property type="term" value="C:signal recognition particle, endoplasmic reticulum targeting"/>
    <property type="evidence" value="ECO:0007669"/>
    <property type="project" value="UniProtKB-KW"/>
</dbReference>
<gene>
    <name evidence="11" type="ORF">WMSIL1_LOCUS11556</name>
</gene>
<dbReference type="GO" id="GO:0008312">
    <property type="term" value="F:7S RNA binding"/>
    <property type="evidence" value="ECO:0007669"/>
    <property type="project" value="InterPro"/>
</dbReference>
<feature type="compositionally biased region" description="Basic residues" evidence="9">
    <location>
        <begin position="697"/>
        <end position="706"/>
    </location>
</feature>
<evidence type="ECO:0000256" key="3">
    <source>
        <dbReference type="ARBA" id="ARBA00007676"/>
    </source>
</evidence>
<evidence type="ECO:0000256" key="4">
    <source>
        <dbReference type="ARBA" id="ARBA00018350"/>
    </source>
</evidence>
<dbReference type="InterPro" id="IPR013699">
    <property type="entry name" value="Signal_recog_part_SRP72_RNA-bd"/>
</dbReference>
<reference evidence="11 12" key="1">
    <citation type="submission" date="2019-07" db="EMBL/GenBank/DDBJ databases">
        <authorList>
            <person name="Jastrzebski P J."/>
            <person name="Paukszto L."/>
            <person name="Jastrzebski P J."/>
        </authorList>
    </citation>
    <scope>NUCLEOTIDE SEQUENCE [LARGE SCALE GENOMIC DNA]</scope>
    <source>
        <strain evidence="11 12">WMS-il1</strain>
    </source>
</reference>
<dbReference type="InterPro" id="IPR026270">
    <property type="entry name" value="SRP72"/>
</dbReference>
<dbReference type="Proteomes" id="UP000321570">
    <property type="component" value="Unassembled WGS sequence"/>
</dbReference>
<name>A0A564Z1A2_HYMDI</name>
<dbReference type="GO" id="GO:0043022">
    <property type="term" value="F:ribosome binding"/>
    <property type="evidence" value="ECO:0007669"/>
    <property type="project" value="TreeGrafter"/>
</dbReference>
<dbReference type="PANTHER" id="PTHR14094">
    <property type="entry name" value="SIGNAL RECOGNITION PARTICLE 72"/>
    <property type="match status" value="1"/>
</dbReference>
<evidence type="ECO:0000256" key="9">
    <source>
        <dbReference type="SAM" id="MobiDB-lite"/>
    </source>
</evidence>
<evidence type="ECO:0000259" key="10">
    <source>
        <dbReference type="Pfam" id="PF08492"/>
    </source>
</evidence>
<evidence type="ECO:0000256" key="1">
    <source>
        <dbReference type="ARBA" id="ARBA00004240"/>
    </source>
</evidence>
<dbReference type="SUPFAM" id="SSF48452">
    <property type="entry name" value="TPR-like"/>
    <property type="match status" value="1"/>
</dbReference>
<evidence type="ECO:0000256" key="5">
    <source>
        <dbReference type="ARBA" id="ARBA00022490"/>
    </source>
</evidence>
<dbReference type="InterPro" id="IPR031545">
    <property type="entry name" value="SRP72_TPR-like"/>
</dbReference>
<protein>
    <recommendedName>
        <fullName evidence="4">Signal recognition particle subunit SRP72</fullName>
    </recommendedName>
</protein>
<evidence type="ECO:0000256" key="8">
    <source>
        <dbReference type="ARBA" id="ARBA00023274"/>
    </source>
</evidence>
<accession>A0A564Z1A2</accession>
<evidence type="ECO:0000256" key="6">
    <source>
        <dbReference type="ARBA" id="ARBA00022824"/>
    </source>
</evidence>
<evidence type="ECO:0000313" key="11">
    <source>
        <dbReference type="EMBL" id="VUZ53291.1"/>
    </source>
</evidence>
<keyword evidence="6" id="KW-0256">Endoplasmic reticulum</keyword>
<evidence type="ECO:0000256" key="7">
    <source>
        <dbReference type="ARBA" id="ARBA00023135"/>
    </source>
</evidence>
<feature type="domain" description="Signal recognition particle SRP72 subunit RNA-binding" evidence="10">
    <location>
        <begin position="598"/>
        <end position="642"/>
    </location>
</feature>
<dbReference type="PANTHER" id="PTHR14094:SF9">
    <property type="entry name" value="SIGNAL RECOGNITION PARTICLE SUBUNIT SRP72"/>
    <property type="match status" value="1"/>
</dbReference>
<sequence length="706" mass="79012">MTHKQVGADLEALYNELGRAIRTASYPKVVTTCDKILKSFPGDAYALKCKAVALIRQDRFGDCLEFFRKQKVDNLYLEKAYCEYRLNRFVDALKTVSSCPDHTPGIIELKGQIYYRLEEFENSIGEYEKLMKICFDDYQDERFTNVIAAKAALSYFQGKQVPLNYSSALFETDYNAACYYIGNGEYKKAMEHLDNAEKLCRETFQDDADVTEEQINEELAPIRAQRGYILQQQYEIEAASEIYHTILRERSGDPSLMAVISNNLVCINKDQNIFDTKKRIKAASIDGLQHKLFQAQKSTILTNQALFSLNNNQLDISDGKVKAVLAEDPSNVKAVVLSALSASRGKHPEDGIRILEGFAQSPAFEEVTEQNRLTIALLILHLKLAAISGVSLGGTQLVAPLKPTKLTSELAQDLSENVLAKILRDEIGYLPLVASLRVALLLGAKVGDSDLVDDLSSKKAKEIVTQTLDYWTKISSDVVDSDTLLTRCIDFFRLHGFAEDAAKLLEQRLENLKNAPTKDERQAQSLLALLVQAYSKFDHEKASQASRNLEFEKKLSEKEVDSLEAMFLFNIKSIKKNVAKAANATPKAIAGSKSGGDTVAKPHQQHHKKKKRRIRLPKNYEPGVPPDPERWLPKRERIGYRGKRRDKRDKLLRGPQGATSAGAPELDMGKPVVQPTSTPPAQTPANTAPRKPQPGKLHNKKKGKKR</sequence>
<keyword evidence="5" id="KW-0963">Cytoplasm</keyword>
<dbReference type="Pfam" id="PF17004">
    <property type="entry name" value="SRP_TPR_like"/>
    <property type="match status" value="1"/>
</dbReference>
<dbReference type="AlphaFoldDB" id="A0A564Z1A2"/>
<proteinExistence type="inferred from homology"/>
<keyword evidence="12" id="KW-1185">Reference proteome</keyword>
<dbReference type="PIRSF" id="PIRSF038922">
    <property type="entry name" value="SRP72"/>
    <property type="match status" value="1"/>
</dbReference>
<feature type="compositionally biased region" description="Basic and acidic residues" evidence="9">
    <location>
        <begin position="627"/>
        <end position="639"/>
    </location>
</feature>
<dbReference type="InterPro" id="IPR011990">
    <property type="entry name" value="TPR-like_helical_dom_sf"/>
</dbReference>
<feature type="region of interest" description="Disordered" evidence="9">
    <location>
        <begin position="588"/>
        <end position="706"/>
    </location>
</feature>
<dbReference type="GO" id="GO:0005783">
    <property type="term" value="C:endoplasmic reticulum"/>
    <property type="evidence" value="ECO:0007669"/>
    <property type="project" value="UniProtKB-SubCell"/>
</dbReference>
<dbReference type="GO" id="GO:0006614">
    <property type="term" value="P:SRP-dependent cotranslational protein targeting to membrane"/>
    <property type="evidence" value="ECO:0007669"/>
    <property type="project" value="InterPro"/>
</dbReference>
<evidence type="ECO:0000313" key="12">
    <source>
        <dbReference type="Proteomes" id="UP000321570"/>
    </source>
</evidence>
<dbReference type="EMBL" id="CABIJS010000555">
    <property type="protein sequence ID" value="VUZ53291.1"/>
    <property type="molecule type" value="Genomic_DNA"/>
</dbReference>
<feature type="compositionally biased region" description="Basic residues" evidence="9">
    <location>
        <begin position="603"/>
        <end position="616"/>
    </location>
</feature>
<keyword evidence="7" id="KW-0733">Signal recognition particle</keyword>
<dbReference type="Gene3D" id="1.25.40.10">
    <property type="entry name" value="Tetratricopeptide repeat domain"/>
    <property type="match status" value="2"/>
</dbReference>